<evidence type="ECO:0000313" key="4">
    <source>
        <dbReference type="Proteomes" id="UP001417504"/>
    </source>
</evidence>
<protein>
    <recommendedName>
        <fullName evidence="5">Pentatricopeptide repeat-containing protein</fullName>
    </recommendedName>
</protein>
<evidence type="ECO:0000256" key="1">
    <source>
        <dbReference type="ARBA" id="ARBA00022737"/>
    </source>
</evidence>
<dbReference type="Pfam" id="PF20431">
    <property type="entry name" value="E_motif"/>
    <property type="match status" value="1"/>
</dbReference>
<dbReference type="InterPro" id="IPR046960">
    <property type="entry name" value="PPR_At4g14850-like_plant"/>
</dbReference>
<dbReference type="EMBL" id="JBBNAE010000005">
    <property type="protein sequence ID" value="KAK9123272.1"/>
    <property type="molecule type" value="Genomic_DNA"/>
</dbReference>
<dbReference type="Pfam" id="PF13041">
    <property type="entry name" value="PPR_2"/>
    <property type="match status" value="1"/>
</dbReference>
<name>A0AAP0IYV2_9MAGN</name>
<proteinExistence type="predicted"/>
<sequence>MIHGMATHGLGSKSVELFEDMVRSRIKPNVVTFVALLSGCTHAGLVDEGLRYYEKMKSEFGIAPTIEHYGCVVDLLGRAGLIREAVEFINQMPMLANAAVLGSLLNACRVHRNVEIGGFIARLLIKEEPLNGALYMSLLSLYGEAYRWDDVKKVKEEMKKVGCRKSPGCSLIEVNGVCYEFISGDESYRAISELCLRLALLGTAIEEECNGIFLRCFEPLIRWCYSSSISATEFLNKRVLTSDFTYYFCCTLLFDSNKPIEVIVTVCFS</sequence>
<dbReference type="FunFam" id="1.25.40.10:FF:000242">
    <property type="entry name" value="Pentatricopeptide repeat-containing protein"/>
    <property type="match status" value="1"/>
</dbReference>
<dbReference type="Proteomes" id="UP001417504">
    <property type="component" value="Unassembled WGS sequence"/>
</dbReference>
<dbReference type="InterPro" id="IPR002885">
    <property type="entry name" value="PPR_rpt"/>
</dbReference>
<evidence type="ECO:0000313" key="3">
    <source>
        <dbReference type="EMBL" id="KAK9123272.1"/>
    </source>
</evidence>
<gene>
    <name evidence="3" type="ORF">Sjap_012874</name>
</gene>
<dbReference type="InterPro" id="IPR011990">
    <property type="entry name" value="TPR-like_helical_dom_sf"/>
</dbReference>
<keyword evidence="4" id="KW-1185">Reference proteome</keyword>
<feature type="repeat" description="PPR" evidence="2">
    <location>
        <begin position="29"/>
        <end position="59"/>
    </location>
</feature>
<dbReference type="AlphaFoldDB" id="A0AAP0IYV2"/>
<dbReference type="Gene3D" id="1.25.40.10">
    <property type="entry name" value="Tetratricopeptide repeat domain"/>
    <property type="match status" value="1"/>
</dbReference>
<feature type="repeat" description="PPR" evidence="2">
    <location>
        <begin position="131"/>
        <end position="165"/>
    </location>
</feature>
<dbReference type="PROSITE" id="PS51375">
    <property type="entry name" value="PPR"/>
    <property type="match status" value="3"/>
</dbReference>
<keyword evidence="1" id="KW-0677">Repeat</keyword>
<organism evidence="3 4">
    <name type="scientific">Stephania japonica</name>
    <dbReference type="NCBI Taxonomy" id="461633"/>
    <lineage>
        <taxon>Eukaryota</taxon>
        <taxon>Viridiplantae</taxon>
        <taxon>Streptophyta</taxon>
        <taxon>Embryophyta</taxon>
        <taxon>Tracheophyta</taxon>
        <taxon>Spermatophyta</taxon>
        <taxon>Magnoliopsida</taxon>
        <taxon>Ranunculales</taxon>
        <taxon>Menispermaceae</taxon>
        <taxon>Menispermoideae</taxon>
        <taxon>Cissampelideae</taxon>
        <taxon>Stephania</taxon>
    </lineage>
</organism>
<evidence type="ECO:0000256" key="2">
    <source>
        <dbReference type="PROSITE-ProRule" id="PRU00708"/>
    </source>
</evidence>
<reference evidence="3 4" key="1">
    <citation type="submission" date="2024-01" db="EMBL/GenBank/DDBJ databases">
        <title>Genome assemblies of Stephania.</title>
        <authorList>
            <person name="Yang L."/>
        </authorList>
    </citation>
    <scope>NUCLEOTIDE SEQUENCE [LARGE SCALE GENOMIC DNA]</scope>
    <source>
        <strain evidence="3">QJT</strain>
        <tissue evidence="3">Leaf</tissue>
    </source>
</reference>
<dbReference type="NCBIfam" id="TIGR00756">
    <property type="entry name" value="PPR"/>
    <property type="match status" value="3"/>
</dbReference>
<dbReference type="Pfam" id="PF01535">
    <property type="entry name" value="PPR"/>
    <property type="match status" value="1"/>
</dbReference>
<dbReference type="InterPro" id="IPR046848">
    <property type="entry name" value="E_motif"/>
</dbReference>
<dbReference type="PANTHER" id="PTHR47926">
    <property type="entry name" value="PENTATRICOPEPTIDE REPEAT-CONTAINING PROTEIN"/>
    <property type="match status" value="1"/>
</dbReference>
<dbReference type="GO" id="GO:0003723">
    <property type="term" value="F:RNA binding"/>
    <property type="evidence" value="ECO:0007669"/>
    <property type="project" value="InterPro"/>
</dbReference>
<dbReference type="GO" id="GO:0009451">
    <property type="term" value="P:RNA modification"/>
    <property type="evidence" value="ECO:0007669"/>
    <property type="project" value="InterPro"/>
</dbReference>
<accession>A0AAP0IYV2</accession>
<comment type="caution">
    <text evidence="3">The sequence shown here is derived from an EMBL/GenBank/DDBJ whole genome shotgun (WGS) entry which is preliminary data.</text>
</comment>
<evidence type="ECO:0008006" key="5">
    <source>
        <dbReference type="Google" id="ProtNLM"/>
    </source>
</evidence>
<feature type="repeat" description="PPR" evidence="2">
    <location>
        <begin position="1"/>
        <end position="28"/>
    </location>
</feature>